<comment type="caution">
    <text evidence="11">The sequence shown here is derived from an EMBL/GenBank/DDBJ whole genome shotgun (WGS) entry which is preliminary data.</text>
</comment>
<keyword evidence="4" id="KW-0540">Nuclease</keyword>
<dbReference type="InterPro" id="IPR050951">
    <property type="entry name" value="Retrovirus_Pol_polyprotein"/>
</dbReference>
<dbReference type="FunFam" id="3.10.10.10:FF:000007">
    <property type="entry name" value="Retrovirus-related Pol polyprotein from transposon 17.6-like Protein"/>
    <property type="match status" value="1"/>
</dbReference>
<dbReference type="EMBL" id="QGNW01000289">
    <property type="protein sequence ID" value="RVW78848.1"/>
    <property type="molecule type" value="Genomic_DNA"/>
</dbReference>
<feature type="domain" description="Reverse transcriptase" evidence="9">
    <location>
        <begin position="138"/>
        <end position="234"/>
    </location>
</feature>
<dbReference type="PANTHER" id="PTHR37984:SF5">
    <property type="entry name" value="PROTEIN NYNRIN-LIKE"/>
    <property type="match status" value="1"/>
</dbReference>
<dbReference type="Pfam" id="PF17919">
    <property type="entry name" value="RT_RNaseH_2"/>
    <property type="match status" value="1"/>
</dbReference>
<evidence type="ECO:0000256" key="7">
    <source>
        <dbReference type="ARBA" id="ARBA00022918"/>
    </source>
</evidence>
<proteinExistence type="predicted"/>
<accession>A0A438H2Y9</accession>
<evidence type="ECO:0000256" key="4">
    <source>
        <dbReference type="ARBA" id="ARBA00022722"/>
    </source>
</evidence>
<evidence type="ECO:0000259" key="10">
    <source>
        <dbReference type="Pfam" id="PF17919"/>
    </source>
</evidence>
<protein>
    <submittedName>
        <fullName evidence="11">Transposon Ty3-G Gag-Pol polyprotein</fullName>
    </submittedName>
</protein>
<dbReference type="GO" id="GO:0008233">
    <property type="term" value="F:peptidase activity"/>
    <property type="evidence" value="ECO:0007669"/>
    <property type="project" value="UniProtKB-KW"/>
</dbReference>
<keyword evidence="1" id="KW-0645">Protease</keyword>
<evidence type="ECO:0000256" key="8">
    <source>
        <dbReference type="ARBA" id="ARBA00023268"/>
    </source>
</evidence>
<evidence type="ECO:0000256" key="5">
    <source>
        <dbReference type="ARBA" id="ARBA00022759"/>
    </source>
</evidence>
<dbReference type="Gene3D" id="3.10.10.10">
    <property type="entry name" value="HIV Type 1 Reverse Transcriptase, subunit A, domain 1"/>
    <property type="match status" value="1"/>
</dbReference>
<evidence type="ECO:0000256" key="6">
    <source>
        <dbReference type="ARBA" id="ARBA00022801"/>
    </source>
</evidence>
<keyword evidence="6" id="KW-0378">Hydrolase</keyword>
<dbReference type="Proteomes" id="UP000288805">
    <property type="component" value="Unassembled WGS sequence"/>
</dbReference>
<keyword evidence="7" id="KW-0695">RNA-directed DNA polymerase</keyword>
<dbReference type="GO" id="GO:0004519">
    <property type="term" value="F:endonuclease activity"/>
    <property type="evidence" value="ECO:0007669"/>
    <property type="project" value="UniProtKB-KW"/>
</dbReference>
<keyword evidence="3" id="KW-0548">Nucleotidyltransferase</keyword>
<dbReference type="GO" id="GO:0003964">
    <property type="term" value="F:RNA-directed DNA polymerase activity"/>
    <property type="evidence" value="ECO:0007669"/>
    <property type="project" value="UniProtKB-KW"/>
</dbReference>
<evidence type="ECO:0000256" key="2">
    <source>
        <dbReference type="ARBA" id="ARBA00022679"/>
    </source>
</evidence>
<dbReference type="InterPro" id="IPR041577">
    <property type="entry name" value="RT_RNaseH_2"/>
</dbReference>
<evidence type="ECO:0000256" key="1">
    <source>
        <dbReference type="ARBA" id="ARBA00022670"/>
    </source>
</evidence>
<evidence type="ECO:0000313" key="12">
    <source>
        <dbReference type="Proteomes" id="UP000288805"/>
    </source>
</evidence>
<dbReference type="AlphaFoldDB" id="A0A438H2Y9"/>
<name>A0A438H2Y9_VITVI</name>
<evidence type="ECO:0000313" key="11">
    <source>
        <dbReference type="EMBL" id="RVW78848.1"/>
    </source>
</evidence>
<dbReference type="SUPFAM" id="SSF56672">
    <property type="entry name" value="DNA/RNA polymerases"/>
    <property type="match status" value="1"/>
</dbReference>
<dbReference type="GO" id="GO:0006508">
    <property type="term" value="P:proteolysis"/>
    <property type="evidence" value="ECO:0007669"/>
    <property type="project" value="UniProtKB-KW"/>
</dbReference>
<dbReference type="Pfam" id="PF00078">
    <property type="entry name" value="RVT_1"/>
    <property type="match status" value="1"/>
</dbReference>
<keyword evidence="5" id="KW-0255">Endonuclease</keyword>
<gene>
    <name evidence="11" type="primary">TY3B-G_260</name>
    <name evidence="11" type="ORF">CK203_043164</name>
</gene>
<dbReference type="PANTHER" id="PTHR37984">
    <property type="entry name" value="PROTEIN CBG26694"/>
    <property type="match status" value="1"/>
</dbReference>
<dbReference type="CDD" id="cd01647">
    <property type="entry name" value="RT_LTR"/>
    <property type="match status" value="1"/>
</dbReference>
<evidence type="ECO:0000259" key="9">
    <source>
        <dbReference type="Pfam" id="PF00078"/>
    </source>
</evidence>
<dbReference type="Gene3D" id="3.30.70.270">
    <property type="match status" value="1"/>
</dbReference>
<feature type="domain" description="Reverse transcriptase/retrotransposon-derived protein RNase H-like" evidence="10">
    <location>
        <begin position="256"/>
        <end position="321"/>
    </location>
</feature>
<dbReference type="InterPro" id="IPR043502">
    <property type="entry name" value="DNA/RNA_pol_sf"/>
</dbReference>
<reference evidence="11 12" key="1">
    <citation type="journal article" date="2018" name="PLoS Genet.">
        <title>Population sequencing reveals clonal diversity and ancestral inbreeding in the grapevine cultivar Chardonnay.</title>
        <authorList>
            <person name="Roach M.J."/>
            <person name="Johnson D.L."/>
            <person name="Bohlmann J."/>
            <person name="van Vuuren H.J."/>
            <person name="Jones S.J."/>
            <person name="Pretorius I.S."/>
            <person name="Schmidt S.A."/>
            <person name="Borneman A.R."/>
        </authorList>
    </citation>
    <scope>NUCLEOTIDE SEQUENCE [LARGE SCALE GENOMIC DNA]</scope>
    <source>
        <strain evidence="12">cv. Chardonnay</strain>
        <tissue evidence="11">Leaf</tissue>
    </source>
</reference>
<keyword evidence="8" id="KW-0511">Multifunctional enzyme</keyword>
<evidence type="ECO:0000256" key="3">
    <source>
        <dbReference type="ARBA" id="ARBA00022695"/>
    </source>
</evidence>
<sequence>MKEVPPIKKSNENAQPKKVLTMCQFENESKETKVIFALMARKVEEFKEQDKEYPANVRKILDDFSDLWPAELPNQLPPMRDVQHAIDLIPGASLPNLPAYRMNPTEHAELKRQVDELLTKGFIRESLSPCGVPTLLTPKKDGSWRMCVDSRAINKITIKYRFPIPRLDDMLDMMVGSVIFSKIDLRSGYHQIRIRPGDEWKTSFKTKDGLYEWLVMPFGLTNAPSTFMRIMTQGVETDPEKIKAIVDWPVPTNIHEAANKAFEEIKSKMVNPPILRLPDFEKVFEVACDASHVGIGAVLSQEGHPVAFFSEKLNGQRKNTPHMILNSMRGASN</sequence>
<keyword evidence="2" id="KW-0808">Transferase</keyword>
<dbReference type="InterPro" id="IPR043128">
    <property type="entry name" value="Rev_trsase/Diguanyl_cyclase"/>
</dbReference>
<organism evidence="11 12">
    <name type="scientific">Vitis vinifera</name>
    <name type="common">Grape</name>
    <dbReference type="NCBI Taxonomy" id="29760"/>
    <lineage>
        <taxon>Eukaryota</taxon>
        <taxon>Viridiplantae</taxon>
        <taxon>Streptophyta</taxon>
        <taxon>Embryophyta</taxon>
        <taxon>Tracheophyta</taxon>
        <taxon>Spermatophyta</taxon>
        <taxon>Magnoliopsida</taxon>
        <taxon>eudicotyledons</taxon>
        <taxon>Gunneridae</taxon>
        <taxon>Pentapetalae</taxon>
        <taxon>rosids</taxon>
        <taxon>Vitales</taxon>
        <taxon>Vitaceae</taxon>
        <taxon>Viteae</taxon>
        <taxon>Vitis</taxon>
    </lineage>
</organism>
<dbReference type="InterPro" id="IPR000477">
    <property type="entry name" value="RT_dom"/>
</dbReference>